<evidence type="ECO:0000313" key="2">
    <source>
        <dbReference type="EMBL" id="KAA1066665.1"/>
    </source>
</evidence>
<evidence type="ECO:0000313" key="5">
    <source>
        <dbReference type="Proteomes" id="UP000325313"/>
    </source>
</evidence>
<sequence>MRFTGLIVLATLKHCVSVDPPDECLTWHRTICIRTDLSWKVNGNTAHLHCDTCDHNSPSFQLKPCPRDGGSFEPVYANRRCMQCRNSVEDGSHWMICKTCSLAPIEYSLQRKCCDRCGSRPPRMSQIVQIYNDNVLPRDRNTYRIDQPFG</sequence>
<proteinExistence type="predicted"/>
<reference evidence="4 5" key="1">
    <citation type="submission" date="2019-05" db="EMBL/GenBank/DDBJ databases">
        <title>Emergence of the Ug99 lineage of the wheat stem rust pathogen through somatic hybridization.</title>
        <authorList>
            <person name="Li F."/>
            <person name="Upadhyaya N.M."/>
            <person name="Sperschneider J."/>
            <person name="Matny O."/>
            <person name="Nguyen-Phuc H."/>
            <person name="Mago R."/>
            <person name="Raley C."/>
            <person name="Miller M.E."/>
            <person name="Silverstein K.A.T."/>
            <person name="Henningsen E."/>
            <person name="Hirsch C.D."/>
            <person name="Visser B."/>
            <person name="Pretorius Z.A."/>
            <person name="Steffenson B.J."/>
            <person name="Schwessinger B."/>
            <person name="Dodds P.N."/>
            <person name="Figueroa M."/>
        </authorList>
    </citation>
    <scope>NUCLEOTIDE SEQUENCE [LARGE SCALE GENOMIC DNA]</scope>
    <source>
        <strain evidence="3">21-0</strain>
        <strain evidence="2 5">Ug99</strain>
    </source>
</reference>
<feature type="signal peptide" evidence="1">
    <location>
        <begin position="1"/>
        <end position="17"/>
    </location>
</feature>
<name>A0A5B0M4X1_PUCGR</name>
<keyword evidence="1" id="KW-0732">Signal</keyword>
<organism evidence="3 4">
    <name type="scientific">Puccinia graminis f. sp. tritici</name>
    <dbReference type="NCBI Taxonomy" id="56615"/>
    <lineage>
        <taxon>Eukaryota</taxon>
        <taxon>Fungi</taxon>
        <taxon>Dikarya</taxon>
        <taxon>Basidiomycota</taxon>
        <taxon>Pucciniomycotina</taxon>
        <taxon>Pucciniomycetes</taxon>
        <taxon>Pucciniales</taxon>
        <taxon>Pucciniaceae</taxon>
        <taxon>Puccinia</taxon>
    </lineage>
</organism>
<evidence type="ECO:0000313" key="3">
    <source>
        <dbReference type="EMBL" id="KAA1071865.1"/>
    </source>
</evidence>
<dbReference type="AlphaFoldDB" id="A0A5B0M4X1"/>
<keyword evidence="4" id="KW-1185">Reference proteome</keyword>
<feature type="chain" id="PRO_5036366086" description="TNFR-Cys domain-containing protein" evidence="1">
    <location>
        <begin position="18"/>
        <end position="150"/>
    </location>
</feature>
<gene>
    <name evidence="3" type="ORF">PGT21_021632</name>
    <name evidence="2" type="ORF">PGTUg99_007806</name>
</gene>
<protein>
    <recommendedName>
        <fullName evidence="6">TNFR-Cys domain-containing protein</fullName>
    </recommendedName>
</protein>
<dbReference type="EMBL" id="VDEP01000509">
    <property type="protein sequence ID" value="KAA1066665.1"/>
    <property type="molecule type" value="Genomic_DNA"/>
</dbReference>
<evidence type="ECO:0008006" key="6">
    <source>
        <dbReference type="Google" id="ProtNLM"/>
    </source>
</evidence>
<dbReference type="EMBL" id="VSWC01000170">
    <property type="protein sequence ID" value="KAA1071865.1"/>
    <property type="molecule type" value="Genomic_DNA"/>
</dbReference>
<comment type="caution">
    <text evidence="3">The sequence shown here is derived from an EMBL/GenBank/DDBJ whole genome shotgun (WGS) entry which is preliminary data.</text>
</comment>
<dbReference type="Proteomes" id="UP000325313">
    <property type="component" value="Unassembled WGS sequence"/>
</dbReference>
<evidence type="ECO:0000256" key="1">
    <source>
        <dbReference type="SAM" id="SignalP"/>
    </source>
</evidence>
<dbReference type="Proteomes" id="UP000324748">
    <property type="component" value="Unassembled WGS sequence"/>
</dbReference>
<accession>A0A5B0M4X1</accession>
<evidence type="ECO:0000313" key="4">
    <source>
        <dbReference type="Proteomes" id="UP000324748"/>
    </source>
</evidence>